<name>A0A9W8CI12_9FUNG</name>
<protein>
    <submittedName>
        <fullName evidence="1">Uncharacterized protein</fullName>
    </submittedName>
</protein>
<reference evidence="1" key="1">
    <citation type="submission" date="2022-07" db="EMBL/GenBank/DDBJ databases">
        <title>Phylogenomic reconstructions and comparative analyses of Kickxellomycotina fungi.</title>
        <authorList>
            <person name="Reynolds N.K."/>
            <person name="Stajich J.E."/>
            <person name="Barry K."/>
            <person name="Grigoriev I.V."/>
            <person name="Crous P."/>
            <person name="Smith M.E."/>
        </authorList>
    </citation>
    <scope>NUCLEOTIDE SEQUENCE</scope>
    <source>
        <strain evidence="1">NBRC 105413</strain>
    </source>
</reference>
<dbReference type="Pfam" id="PF09692">
    <property type="entry name" value="Arb1"/>
    <property type="match status" value="2"/>
</dbReference>
<dbReference type="EMBL" id="JANBOH010000357">
    <property type="protein sequence ID" value="KAJ1642672.1"/>
    <property type="molecule type" value="Genomic_DNA"/>
</dbReference>
<comment type="caution">
    <text evidence="1">The sequence shown here is derived from an EMBL/GenBank/DDBJ whole genome shotgun (WGS) entry which is preliminary data.</text>
</comment>
<keyword evidence="2" id="KW-1185">Reference proteome</keyword>
<dbReference type="AlphaFoldDB" id="A0A9W8CI12"/>
<evidence type="ECO:0000313" key="1">
    <source>
        <dbReference type="EMBL" id="KAJ1642672.1"/>
    </source>
</evidence>
<proteinExistence type="predicted"/>
<organism evidence="1 2">
    <name type="scientific">Coemansia asiatica</name>
    <dbReference type="NCBI Taxonomy" id="1052880"/>
    <lineage>
        <taxon>Eukaryota</taxon>
        <taxon>Fungi</taxon>
        <taxon>Fungi incertae sedis</taxon>
        <taxon>Zoopagomycota</taxon>
        <taxon>Kickxellomycotina</taxon>
        <taxon>Kickxellomycetes</taxon>
        <taxon>Kickxellales</taxon>
        <taxon>Kickxellaceae</taxon>
        <taxon>Coemansia</taxon>
    </lineage>
</organism>
<dbReference type="GO" id="GO:0033167">
    <property type="term" value="C:ARC complex"/>
    <property type="evidence" value="ECO:0007669"/>
    <property type="project" value="InterPro"/>
</dbReference>
<dbReference type="Proteomes" id="UP001145021">
    <property type="component" value="Unassembled WGS sequence"/>
</dbReference>
<sequence>MTFRLEPQTIPKGANIDLCTFSNEPLLLRMDMATYEYYSALTDTRDKKLMEIASRAANVNVQTRPAGKKELKKFEARKDLEAVRNVRLKYETKQEQIAQLGTFDMRWGLRWLLSFVVLVEEPVLGLYGAERMVSVTEEWMRSLARADIYEVSNQLPQLMSILETARVELPLSLALAEKLPGNFNLACSLLFAGQLRSAHTDMYKPRWVLMDHQADSDDESEHEDAEISKTRARETIDGIVPTDAECTRSRPVDLRIASVDVGTENCPAGGYMRVSARIFDRSRLADNEDEEQVELRFEADMASCVCVGFVIEATLHTLSNGVHYIDAVTMVWPSYSPLDYVDGC</sequence>
<accession>A0A9W8CI12</accession>
<dbReference type="GO" id="GO:0031047">
    <property type="term" value="P:regulatory ncRNA-mediated gene silencing"/>
    <property type="evidence" value="ECO:0007669"/>
    <property type="project" value="InterPro"/>
</dbReference>
<gene>
    <name evidence="1" type="ORF">LPJ64_005497</name>
</gene>
<dbReference type="InterPro" id="IPR018606">
    <property type="entry name" value="Arb1"/>
</dbReference>
<evidence type="ECO:0000313" key="2">
    <source>
        <dbReference type="Proteomes" id="UP001145021"/>
    </source>
</evidence>